<proteinExistence type="predicted"/>
<gene>
    <name evidence="1" type="ORF">L195_g022818</name>
</gene>
<evidence type="ECO:0000313" key="1">
    <source>
        <dbReference type="EMBL" id="PNX99552.1"/>
    </source>
</evidence>
<reference evidence="1 2" key="2">
    <citation type="journal article" date="2017" name="Front. Plant Sci.">
        <title>Gene Classification and Mining of Molecular Markers Useful in Red Clover (Trifolium pratense) Breeding.</title>
        <authorList>
            <person name="Istvanek J."/>
            <person name="Dluhosova J."/>
            <person name="Dluhos P."/>
            <person name="Patkova L."/>
            <person name="Nedelnik J."/>
            <person name="Repkova J."/>
        </authorList>
    </citation>
    <scope>NUCLEOTIDE SEQUENCE [LARGE SCALE GENOMIC DNA]</scope>
    <source>
        <strain evidence="2">cv. Tatra</strain>
        <tissue evidence="1">Young leaves</tissue>
    </source>
</reference>
<sequence length="43" mass="4825">MKLRRGKWPADSPLSRWLTVGRAADPRRGVVPTGAPMPKLERI</sequence>
<dbReference type="AlphaFoldDB" id="A0A2K3N943"/>
<name>A0A2K3N943_TRIPR</name>
<comment type="caution">
    <text evidence="1">The sequence shown here is derived from an EMBL/GenBank/DDBJ whole genome shotgun (WGS) entry which is preliminary data.</text>
</comment>
<reference evidence="1 2" key="1">
    <citation type="journal article" date="2014" name="Am. J. Bot.">
        <title>Genome assembly and annotation for red clover (Trifolium pratense; Fabaceae).</title>
        <authorList>
            <person name="Istvanek J."/>
            <person name="Jaros M."/>
            <person name="Krenek A."/>
            <person name="Repkova J."/>
        </authorList>
    </citation>
    <scope>NUCLEOTIDE SEQUENCE [LARGE SCALE GENOMIC DNA]</scope>
    <source>
        <strain evidence="2">cv. Tatra</strain>
        <tissue evidence="1">Young leaves</tissue>
    </source>
</reference>
<accession>A0A2K3N943</accession>
<organism evidence="1 2">
    <name type="scientific">Trifolium pratense</name>
    <name type="common">Red clover</name>
    <dbReference type="NCBI Taxonomy" id="57577"/>
    <lineage>
        <taxon>Eukaryota</taxon>
        <taxon>Viridiplantae</taxon>
        <taxon>Streptophyta</taxon>
        <taxon>Embryophyta</taxon>
        <taxon>Tracheophyta</taxon>
        <taxon>Spermatophyta</taxon>
        <taxon>Magnoliopsida</taxon>
        <taxon>eudicotyledons</taxon>
        <taxon>Gunneridae</taxon>
        <taxon>Pentapetalae</taxon>
        <taxon>rosids</taxon>
        <taxon>fabids</taxon>
        <taxon>Fabales</taxon>
        <taxon>Fabaceae</taxon>
        <taxon>Papilionoideae</taxon>
        <taxon>50 kb inversion clade</taxon>
        <taxon>NPAAA clade</taxon>
        <taxon>Hologalegina</taxon>
        <taxon>IRL clade</taxon>
        <taxon>Trifolieae</taxon>
        <taxon>Trifolium</taxon>
    </lineage>
</organism>
<evidence type="ECO:0000313" key="2">
    <source>
        <dbReference type="Proteomes" id="UP000236291"/>
    </source>
</evidence>
<dbReference type="EMBL" id="ASHM01017886">
    <property type="protein sequence ID" value="PNX99552.1"/>
    <property type="molecule type" value="Genomic_DNA"/>
</dbReference>
<protein>
    <submittedName>
        <fullName evidence="1">Uncharacterized protein</fullName>
    </submittedName>
</protein>
<dbReference type="Proteomes" id="UP000236291">
    <property type="component" value="Unassembled WGS sequence"/>
</dbReference>